<evidence type="ECO:0000313" key="8">
    <source>
        <dbReference type="EMBL" id="PPZ91555.1"/>
    </source>
</evidence>
<dbReference type="CDD" id="cd00063">
    <property type="entry name" value="FN3"/>
    <property type="match status" value="1"/>
</dbReference>
<evidence type="ECO:0000256" key="2">
    <source>
        <dbReference type="ARBA" id="ARBA00022722"/>
    </source>
</evidence>
<evidence type="ECO:0000256" key="5">
    <source>
        <dbReference type="SAM" id="MobiDB-lite"/>
    </source>
</evidence>
<accession>A0A2S7I4U8</accession>
<dbReference type="SMART" id="SM00060">
    <property type="entry name" value="FN3"/>
    <property type="match status" value="1"/>
</dbReference>
<evidence type="ECO:0000256" key="3">
    <source>
        <dbReference type="ARBA" id="ARBA00022729"/>
    </source>
</evidence>
<feature type="compositionally biased region" description="Low complexity" evidence="5">
    <location>
        <begin position="351"/>
        <end position="367"/>
    </location>
</feature>
<organism evidence="8 9">
    <name type="scientific">Cloacibacterium normanense</name>
    <dbReference type="NCBI Taxonomy" id="237258"/>
    <lineage>
        <taxon>Bacteria</taxon>
        <taxon>Pseudomonadati</taxon>
        <taxon>Bacteroidota</taxon>
        <taxon>Flavobacteriia</taxon>
        <taxon>Flavobacteriales</taxon>
        <taxon>Weeksellaceae</taxon>
    </lineage>
</organism>
<feature type="domain" description="Fibronectin type-III" evidence="7">
    <location>
        <begin position="282"/>
        <end position="367"/>
    </location>
</feature>
<dbReference type="RefSeq" id="WP_104793267.1">
    <property type="nucleotide sequence ID" value="NZ_PTPZ01000003.1"/>
</dbReference>
<dbReference type="Pfam" id="PF00041">
    <property type="entry name" value="fn3"/>
    <property type="match status" value="1"/>
</dbReference>
<dbReference type="NCBIfam" id="TIGR04183">
    <property type="entry name" value="Por_Secre_tail"/>
    <property type="match status" value="1"/>
</dbReference>
<dbReference type="GO" id="GO:0004519">
    <property type="term" value="F:endonuclease activity"/>
    <property type="evidence" value="ECO:0007669"/>
    <property type="project" value="UniProtKB-KW"/>
</dbReference>
<protein>
    <submittedName>
        <fullName evidence="8">Endonuclease I</fullName>
    </submittedName>
</protein>
<feature type="signal peptide" evidence="6">
    <location>
        <begin position="1"/>
        <end position="20"/>
    </location>
</feature>
<dbReference type="SUPFAM" id="SSF49265">
    <property type="entry name" value="Fibronectin type III"/>
    <property type="match status" value="1"/>
</dbReference>
<dbReference type="InterPro" id="IPR044925">
    <property type="entry name" value="His-Me_finger_sf"/>
</dbReference>
<keyword evidence="3 6" id="KW-0732">Signal</keyword>
<dbReference type="InterPro" id="IPR026444">
    <property type="entry name" value="Secre_tail"/>
</dbReference>
<dbReference type="PROSITE" id="PS50853">
    <property type="entry name" value="FN3"/>
    <property type="match status" value="1"/>
</dbReference>
<evidence type="ECO:0000256" key="1">
    <source>
        <dbReference type="ARBA" id="ARBA00006429"/>
    </source>
</evidence>
<dbReference type="AlphaFoldDB" id="A0A2S7I4U8"/>
<keyword evidence="2" id="KW-0540">Nuclease</keyword>
<dbReference type="InterPro" id="IPR007346">
    <property type="entry name" value="Endonuclease-I"/>
</dbReference>
<evidence type="ECO:0000313" key="9">
    <source>
        <dbReference type="Proteomes" id="UP000238565"/>
    </source>
</evidence>
<comment type="caution">
    <text evidence="8">The sequence shown here is derived from an EMBL/GenBank/DDBJ whole genome shotgun (WGS) entry which is preliminary data.</text>
</comment>
<dbReference type="InterPro" id="IPR003961">
    <property type="entry name" value="FN3_dom"/>
</dbReference>
<keyword evidence="8" id="KW-0255">Endonuclease</keyword>
<dbReference type="PANTHER" id="PTHR33607">
    <property type="entry name" value="ENDONUCLEASE-1"/>
    <property type="match status" value="1"/>
</dbReference>
<feature type="chain" id="PRO_5015547710" evidence="6">
    <location>
        <begin position="21"/>
        <end position="597"/>
    </location>
</feature>
<feature type="region of interest" description="Disordered" evidence="5">
    <location>
        <begin position="351"/>
        <end position="391"/>
    </location>
</feature>
<dbReference type="SUPFAM" id="SSF54060">
    <property type="entry name" value="His-Me finger endonucleases"/>
    <property type="match status" value="1"/>
</dbReference>
<evidence type="ECO:0000256" key="6">
    <source>
        <dbReference type="SAM" id="SignalP"/>
    </source>
</evidence>
<sequence length="597" mass="64776">MKIKTLLIVGLLFSVANIFAQIPTGYYDGAAGLTGAALKTKLSQIITNGHQTKSYDNLYNGYPSTDTDNYYEKDGSVLDIYSENPKGTDPYVYQHGSKQCGSYKVEGDCYNREHVFPQGYFNSASPMVSDIHHIVPTDGKVNGNRSNFPFGKVGTANFVSANGSKRGTSASPNYTGTVFEPIDEFKGDIARMILYFATRYESKLSTFNENDILTNSAFPGVEAWELAVLKEWHTNDPVSQREIDRNNAAYAYQGNRNPFIDHPEYVALIWGTTTPDTEAPTTPTNLAVTGSTSSTISLSWTASTDNIIVAAYDIYVDGTLKTSSATNSATVTGLNPSTTYTFFIKAKDAAGNTSNQSNTATGTTTENTGGGGNNNNTTCGTENFEGISGTPNTYETINWTSAGITWTATDSRSDQTINNKAITVKNGKLSSSSISGGIGSLTVTTQLKFSGTNGSFKLFINGVEKGTIPYSDTVTTTTISNINVSGNVTISIQNNSTTSNRVAFDDLSWTCYNDLATSEIKSNKFSIYPNPIKNNMLFVKSENLSKIKKVEIYNTSGVLVQVAEKPFLNKNYLVLKNLPKGIYFAKFDDNAQKFVVE</sequence>
<dbReference type="Pfam" id="PF04231">
    <property type="entry name" value="Endonuclease_1"/>
    <property type="match status" value="1"/>
</dbReference>
<reference evidence="8 9" key="1">
    <citation type="submission" date="2018-02" db="EMBL/GenBank/DDBJ databases">
        <title>Draft genome sequence of bacterial isolates from marine environment.</title>
        <authorList>
            <person name="Singh S.K."/>
            <person name="Hill R."/>
            <person name="Major S."/>
            <person name="Cai H."/>
            <person name="Li Y."/>
        </authorList>
    </citation>
    <scope>NUCLEOTIDE SEQUENCE [LARGE SCALE GENOMIC DNA]</scope>
    <source>
        <strain evidence="8 9">IMET F</strain>
    </source>
</reference>
<dbReference type="Gene3D" id="2.60.40.10">
    <property type="entry name" value="Immunoglobulins"/>
    <property type="match status" value="1"/>
</dbReference>
<dbReference type="EMBL" id="PTPZ01000003">
    <property type="protein sequence ID" value="PPZ91555.1"/>
    <property type="molecule type" value="Genomic_DNA"/>
</dbReference>
<evidence type="ECO:0000256" key="4">
    <source>
        <dbReference type="ARBA" id="ARBA00022801"/>
    </source>
</evidence>
<keyword evidence="4" id="KW-0378">Hydrolase</keyword>
<name>A0A2S7I4U8_9FLAO</name>
<dbReference type="PANTHER" id="PTHR33607:SF2">
    <property type="entry name" value="ENDONUCLEASE-1"/>
    <property type="match status" value="1"/>
</dbReference>
<dbReference type="InterPro" id="IPR013783">
    <property type="entry name" value="Ig-like_fold"/>
</dbReference>
<feature type="compositionally biased region" description="Low complexity" evidence="5">
    <location>
        <begin position="374"/>
        <end position="383"/>
    </location>
</feature>
<proteinExistence type="inferred from homology"/>
<dbReference type="Pfam" id="PF18962">
    <property type="entry name" value="Por_Secre_tail"/>
    <property type="match status" value="1"/>
</dbReference>
<dbReference type="GO" id="GO:0016787">
    <property type="term" value="F:hydrolase activity"/>
    <property type="evidence" value="ECO:0007669"/>
    <property type="project" value="UniProtKB-KW"/>
</dbReference>
<dbReference type="InterPro" id="IPR036116">
    <property type="entry name" value="FN3_sf"/>
</dbReference>
<gene>
    <name evidence="8" type="ORF">C3729_05640</name>
</gene>
<evidence type="ECO:0000259" key="7">
    <source>
        <dbReference type="PROSITE" id="PS50853"/>
    </source>
</evidence>
<comment type="similarity">
    <text evidence="1">Belongs to the EndA/NucM nuclease family.</text>
</comment>
<dbReference type="Proteomes" id="UP000238565">
    <property type="component" value="Unassembled WGS sequence"/>
</dbReference>